<evidence type="ECO:0000313" key="1">
    <source>
        <dbReference type="Proteomes" id="UP000887580"/>
    </source>
</evidence>
<protein>
    <submittedName>
        <fullName evidence="2">Uncharacterized protein</fullName>
    </submittedName>
</protein>
<proteinExistence type="predicted"/>
<dbReference type="WBParaSite" id="PS1159_v2.g17297.t1">
    <property type="protein sequence ID" value="PS1159_v2.g17297.t1"/>
    <property type="gene ID" value="PS1159_v2.g17297"/>
</dbReference>
<dbReference type="Proteomes" id="UP000887580">
    <property type="component" value="Unplaced"/>
</dbReference>
<accession>A0AC35FGP2</accession>
<evidence type="ECO:0000313" key="2">
    <source>
        <dbReference type="WBParaSite" id="PS1159_v2.g17297.t1"/>
    </source>
</evidence>
<sequence length="621" mass="68546">MDHKEIEENPAGTELLEMTMVDDDAGEERTQANLNGTHNLENGIAVEEKEVQQLLNLFDASRSNTMALLAATYSPTGMSKTAEDVTYVTLDDDDEDIHTVSTLSSEAGTSLNGQKSNVFDLPTKKVSTKKTRRQKAKDLNQKKAEKRERLKLEGKKQLELRLDDLIEPIKKEVEISSTAESTSEAHLINASEEDGGYVKAGYSFRRGKRPPKYDSETLREWSAMQEERRLLREQQKALDFKEEMKKIELRRQQKSKTKKVKAKEKTPENDETLSLSFLNAISESIDNNSDDVKILKVVTKPKKKTNETSSSSLITLTPKPRISLDAAKKRNKLRVIQPISSKPKPTPVLCLPSSSIRRAPLHTLPLFTPRKSIIHFPKPVVPQQSQKTPFTDDCFTSVQCSNPTTSNIITVTPPPIYSTTSKRVQMKKQAAKFNSSYDEDTVFDECFSTVPCSPSATMPSSFQQKTTFATKRSSNVTSKMKPTTVSSEASAPITDDCFISIPCGPSTNVNGIDIQNSTFTVPTSTQPTLIPQFSALSSSSSTASISAPLQLTQQVQTITIPSNCFPTDGTPLQIVLILPNSTNNNNNVSSPIIIQPQPLPASSSPPTNDAKGVEVKCEMKE</sequence>
<reference evidence="2" key="1">
    <citation type="submission" date="2022-11" db="UniProtKB">
        <authorList>
            <consortium name="WormBaseParasite"/>
        </authorList>
    </citation>
    <scope>IDENTIFICATION</scope>
</reference>
<name>A0AC35FGP2_9BILA</name>
<organism evidence="1 2">
    <name type="scientific">Panagrolaimus sp. PS1159</name>
    <dbReference type="NCBI Taxonomy" id="55785"/>
    <lineage>
        <taxon>Eukaryota</taxon>
        <taxon>Metazoa</taxon>
        <taxon>Ecdysozoa</taxon>
        <taxon>Nematoda</taxon>
        <taxon>Chromadorea</taxon>
        <taxon>Rhabditida</taxon>
        <taxon>Tylenchina</taxon>
        <taxon>Panagrolaimomorpha</taxon>
        <taxon>Panagrolaimoidea</taxon>
        <taxon>Panagrolaimidae</taxon>
        <taxon>Panagrolaimus</taxon>
    </lineage>
</organism>